<evidence type="ECO:0000256" key="4">
    <source>
        <dbReference type="ARBA" id="ARBA00022989"/>
    </source>
</evidence>
<dbReference type="SUPFAM" id="SSF81321">
    <property type="entry name" value="Family A G protein-coupled receptor-like"/>
    <property type="match status" value="1"/>
</dbReference>
<evidence type="ECO:0000259" key="12">
    <source>
        <dbReference type="PROSITE" id="PS50262"/>
    </source>
</evidence>
<keyword evidence="4 11" id="KW-1133">Transmembrane helix</keyword>
<feature type="domain" description="G-protein coupled receptors family 1 profile" evidence="12">
    <location>
        <begin position="1"/>
        <end position="298"/>
    </location>
</feature>
<evidence type="ECO:0000256" key="7">
    <source>
        <dbReference type="ARBA" id="ARBA00023170"/>
    </source>
</evidence>
<dbReference type="Pfam" id="PF00001">
    <property type="entry name" value="7tm_1"/>
    <property type="match status" value="1"/>
</dbReference>
<comment type="similarity">
    <text evidence="2 9">Belongs to the G-protein coupled receptor 1 family.</text>
</comment>
<evidence type="ECO:0000256" key="8">
    <source>
        <dbReference type="ARBA" id="ARBA00023224"/>
    </source>
</evidence>
<feature type="transmembrane region" description="Helical" evidence="11">
    <location>
        <begin position="239"/>
        <end position="259"/>
    </location>
</feature>
<dbReference type="Proteomes" id="UP001148838">
    <property type="component" value="Unassembled WGS sequence"/>
</dbReference>
<evidence type="ECO:0000256" key="1">
    <source>
        <dbReference type="ARBA" id="ARBA00004141"/>
    </source>
</evidence>
<keyword evidence="5 9" id="KW-0297">G-protein coupled receptor</keyword>
<accession>A0ABQ8SH51</accession>
<gene>
    <name evidence="13" type="ORF">ANN_15771</name>
</gene>
<protein>
    <recommendedName>
        <fullName evidence="12">G-protein coupled receptors family 1 profile domain-containing protein</fullName>
    </recommendedName>
</protein>
<dbReference type="PRINTS" id="PR00237">
    <property type="entry name" value="GPCRRHODOPSN"/>
</dbReference>
<evidence type="ECO:0000256" key="11">
    <source>
        <dbReference type="SAM" id="Phobius"/>
    </source>
</evidence>
<evidence type="ECO:0000256" key="10">
    <source>
        <dbReference type="SAM" id="MobiDB-lite"/>
    </source>
</evidence>
<dbReference type="PANTHER" id="PTHR24238">
    <property type="entry name" value="G-PROTEIN COUPLED RECEPTOR"/>
    <property type="match status" value="1"/>
</dbReference>
<reference evidence="13 14" key="1">
    <citation type="journal article" date="2022" name="Allergy">
        <title>Genome assembly and annotation of Periplaneta americana reveal a comprehensive cockroach allergen profile.</title>
        <authorList>
            <person name="Wang L."/>
            <person name="Xiong Q."/>
            <person name="Saelim N."/>
            <person name="Wang L."/>
            <person name="Nong W."/>
            <person name="Wan A.T."/>
            <person name="Shi M."/>
            <person name="Liu X."/>
            <person name="Cao Q."/>
            <person name="Hui J.H.L."/>
            <person name="Sookrung N."/>
            <person name="Leung T.F."/>
            <person name="Tungtrongchitr A."/>
            <person name="Tsui S.K.W."/>
        </authorList>
    </citation>
    <scope>NUCLEOTIDE SEQUENCE [LARGE SCALE GENOMIC DNA]</scope>
    <source>
        <strain evidence="13">PWHHKU_190912</strain>
    </source>
</reference>
<dbReference type="PROSITE" id="PS51257">
    <property type="entry name" value="PROKAR_LIPOPROTEIN"/>
    <property type="match status" value="1"/>
</dbReference>
<feature type="compositionally biased region" description="Basic residues" evidence="10">
    <location>
        <begin position="169"/>
        <end position="179"/>
    </location>
</feature>
<evidence type="ECO:0000256" key="2">
    <source>
        <dbReference type="ARBA" id="ARBA00010663"/>
    </source>
</evidence>
<keyword evidence="6 11" id="KW-0472">Membrane</keyword>
<keyword evidence="3 9" id="KW-0812">Transmembrane</keyword>
<organism evidence="13 14">
    <name type="scientific">Periplaneta americana</name>
    <name type="common">American cockroach</name>
    <name type="synonym">Blatta americana</name>
    <dbReference type="NCBI Taxonomy" id="6978"/>
    <lineage>
        <taxon>Eukaryota</taxon>
        <taxon>Metazoa</taxon>
        <taxon>Ecdysozoa</taxon>
        <taxon>Arthropoda</taxon>
        <taxon>Hexapoda</taxon>
        <taxon>Insecta</taxon>
        <taxon>Pterygota</taxon>
        <taxon>Neoptera</taxon>
        <taxon>Polyneoptera</taxon>
        <taxon>Dictyoptera</taxon>
        <taxon>Blattodea</taxon>
        <taxon>Blattoidea</taxon>
        <taxon>Blattidae</taxon>
        <taxon>Blattinae</taxon>
        <taxon>Periplaneta</taxon>
    </lineage>
</organism>
<evidence type="ECO:0000256" key="5">
    <source>
        <dbReference type="ARBA" id="ARBA00023040"/>
    </source>
</evidence>
<dbReference type="Gene3D" id="1.20.1070.10">
    <property type="entry name" value="Rhodopsin 7-helix transmembrane proteins"/>
    <property type="match status" value="1"/>
</dbReference>
<dbReference type="CDD" id="cd00637">
    <property type="entry name" value="7tm_classA_rhodopsin-like"/>
    <property type="match status" value="1"/>
</dbReference>
<feature type="transmembrane region" description="Helical" evidence="11">
    <location>
        <begin position="279"/>
        <end position="301"/>
    </location>
</feature>
<dbReference type="InterPro" id="IPR017452">
    <property type="entry name" value="GPCR_Rhodpsn_7TM"/>
</dbReference>
<sequence length="377" mass="41877">MLGKEACAVVPVFLSMSLLSNSMALSCIALDRYQAVKSGAGNRWEPGLGGSIAIIVAIWIVAAGIAAPMYSVYDHIGPYYIVTVECEILEEPYYFCTVPTKVFKSHYFTIVFSLIFIPLFVTFVGFYSVVAKYIWKQRIPMTIRSHAQTSSNEISSSSNKKGTKLFKKANSKTAPKHACKSNTNSNLGSRSTLLTDSSSGTPVNKRKENQIAVPEASASKMSRSDQQVRTVHTKRKVRTFKVILSLVFCCFITRIPTWVMNVAQADPNVNYHEVVWWLVQFWCSMLSLSSTALNPFLYCFLNETLDFTQIVRGWFGNIFGTCSCTDGNAKTKGDGKENNIEPPPPNRPVAIVPRGPYVHNPDNRLCAHSTSVDVNHI</sequence>
<dbReference type="InterPro" id="IPR000276">
    <property type="entry name" value="GPCR_Rhodpsn"/>
</dbReference>
<evidence type="ECO:0000313" key="14">
    <source>
        <dbReference type="Proteomes" id="UP001148838"/>
    </source>
</evidence>
<feature type="transmembrane region" description="Helical" evidence="11">
    <location>
        <begin position="12"/>
        <end position="30"/>
    </location>
</feature>
<dbReference type="PROSITE" id="PS50262">
    <property type="entry name" value="G_PROTEIN_RECEP_F1_2"/>
    <property type="match status" value="1"/>
</dbReference>
<dbReference type="EMBL" id="JAJSOF020000027">
    <property type="protein sequence ID" value="KAJ4433468.1"/>
    <property type="molecule type" value="Genomic_DNA"/>
</dbReference>
<feature type="region of interest" description="Disordered" evidence="10">
    <location>
        <begin position="169"/>
        <end position="227"/>
    </location>
</feature>
<proteinExistence type="inferred from homology"/>
<comment type="subcellular location">
    <subcellularLocation>
        <location evidence="1">Membrane</location>
        <topology evidence="1">Multi-pass membrane protein</topology>
    </subcellularLocation>
</comment>
<evidence type="ECO:0000256" key="6">
    <source>
        <dbReference type="ARBA" id="ARBA00023136"/>
    </source>
</evidence>
<evidence type="ECO:0000256" key="9">
    <source>
        <dbReference type="RuleBase" id="RU000688"/>
    </source>
</evidence>
<feature type="transmembrane region" description="Helical" evidence="11">
    <location>
        <begin position="51"/>
        <end position="70"/>
    </location>
</feature>
<dbReference type="PROSITE" id="PS00237">
    <property type="entry name" value="G_PROTEIN_RECEP_F1_1"/>
    <property type="match status" value="1"/>
</dbReference>
<evidence type="ECO:0000256" key="3">
    <source>
        <dbReference type="ARBA" id="ARBA00022692"/>
    </source>
</evidence>
<comment type="caution">
    <text evidence="13">The sequence shown here is derived from an EMBL/GenBank/DDBJ whole genome shotgun (WGS) entry which is preliminary data.</text>
</comment>
<keyword evidence="7 9" id="KW-0675">Receptor</keyword>
<name>A0ABQ8SH51_PERAM</name>
<keyword evidence="8 9" id="KW-0807">Transducer</keyword>
<feature type="transmembrane region" description="Helical" evidence="11">
    <location>
        <begin position="107"/>
        <end position="135"/>
    </location>
</feature>
<feature type="compositionally biased region" description="Polar residues" evidence="10">
    <location>
        <begin position="180"/>
        <end position="202"/>
    </location>
</feature>
<dbReference type="PANTHER" id="PTHR24238:SF58">
    <property type="entry name" value="FI22604P1"/>
    <property type="match status" value="1"/>
</dbReference>
<keyword evidence="14" id="KW-1185">Reference proteome</keyword>
<evidence type="ECO:0000313" key="13">
    <source>
        <dbReference type="EMBL" id="KAJ4433468.1"/>
    </source>
</evidence>